<evidence type="ECO:0000313" key="2">
    <source>
        <dbReference type="Proteomes" id="UP000284841"/>
    </source>
</evidence>
<dbReference type="OrthoDB" id="3712030at2"/>
<dbReference type="NCBIfam" id="NF040739">
    <property type="entry name" value="ornith_OrtA"/>
    <property type="match status" value="1"/>
</dbReference>
<dbReference type="InterPro" id="IPR047755">
    <property type="entry name" value="OrtA"/>
</dbReference>
<dbReference type="AlphaFoldDB" id="A0A415DW46"/>
<evidence type="ECO:0000313" key="1">
    <source>
        <dbReference type="EMBL" id="RHJ84717.1"/>
    </source>
</evidence>
<keyword evidence="2" id="KW-1185">Reference proteome</keyword>
<dbReference type="RefSeq" id="WP_118336502.1">
    <property type="nucleotide sequence ID" value="NZ_AP025567.1"/>
</dbReference>
<name>A0A415DW46_9FIRM</name>
<dbReference type="STRING" id="1776384.GCA_900086585_01284"/>
<reference evidence="1 2" key="1">
    <citation type="submission" date="2018-08" db="EMBL/GenBank/DDBJ databases">
        <title>A genome reference for cultivated species of the human gut microbiota.</title>
        <authorList>
            <person name="Zou Y."/>
            <person name="Xue W."/>
            <person name="Luo G."/>
        </authorList>
    </citation>
    <scope>NUCLEOTIDE SEQUENCE [LARGE SCALE GENOMIC DNA]</scope>
    <source>
        <strain evidence="1 2">AM07-24</strain>
    </source>
</reference>
<organism evidence="1 2">
    <name type="scientific">Emergencia timonensis</name>
    <dbReference type="NCBI Taxonomy" id="1776384"/>
    <lineage>
        <taxon>Bacteria</taxon>
        <taxon>Bacillati</taxon>
        <taxon>Bacillota</taxon>
        <taxon>Clostridia</taxon>
        <taxon>Peptostreptococcales</taxon>
        <taxon>Anaerovoracaceae</taxon>
        <taxon>Emergencia</taxon>
    </lineage>
</organism>
<sequence>MKTAKKGDWVQVEETVLKAGHRAPQVPEDTQNCDLKLWVKGIARHEAVIGEAMEIVTVTGRRTSGTLVEVNPRYIHDYGDFQPELLKVELQLKELMEEAN</sequence>
<gene>
    <name evidence="1" type="ORF">DW099_17250</name>
</gene>
<dbReference type="EMBL" id="QRMS01000006">
    <property type="protein sequence ID" value="RHJ84717.1"/>
    <property type="molecule type" value="Genomic_DNA"/>
</dbReference>
<dbReference type="Pfam" id="PF22010">
    <property type="entry name" value="OrtA"/>
    <property type="match status" value="1"/>
</dbReference>
<dbReference type="Proteomes" id="UP000284841">
    <property type="component" value="Unassembled WGS sequence"/>
</dbReference>
<comment type="caution">
    <text evidence="1">The sequence shown here is derived from an EMBL/GenBank/DDBJ whole genome shotgun (WGS) entry which is preliminary data.</text>
</comment>
<accession>A0A415DW46</accession>
<protein>
    <submittedName>
        <fullName evidence="1">2-amino-4-ketopentanoate thiolase</fullName>
    </submittedName>
</protein>
<proteinExistence type="predicted"/>